<accession>A0ABY3QRL9</accession>
<name>A0ABY3QRL9_9BRAD</name>
<proteinExistence type="predicted"/>
<evidence type="ECO:0000313" key="1">
    <source>
        <dbReference type="EMBL" id="UFW88226.1"/>
    </source>
</evidence>
<reference evidence="1" key="1">
    <citation type="submission" date="2021-11" db="EMBL/GenBank/DDBJ databases">
        <title>Australian commercial rhizobial inoculants.</title>
        <authorList>
            <person name="Kohlmeier M.G."/>
            <person name="O'Hara G.W."/>
            <person name="Colombi E."/>
            <person name="Ramsay J.P."/>
            <person name="Terpolilli J."/>
        </authorList>
    </citation>
    <scope>NUCLEOTIDE SEQUENCE</scope>
    <source>
        <strain evidence="1">CC829</strain>
    </source>
</reference>
<organism evidence="1 2">
    <name type="scientific">Bradyrhizobium barranii</name>
    <dbReference type="NCBI Taxonomy" id="2992140"/>
    <lineage>
        <taxon>Bacteria</taxon>
        <taxon>Pseudomonadati</taxon>
        <taxon>Pseudomonadota</taxon>
        <taxon>Alphaproteobacteria</taxon>
        <taxon>Hyphomicrobiales</taxon>
        <taxon>Nitrobacteraceae</taxon>
        <taxon>Bradyrhizobium</taxon>
    </lineage>
</organism>
<keyword evidence="2" id="KW-1185">Reference proteome</keyword>
<protein>
    <submittedName>
        <fullName evidence="1">Uncharacterized protein</fullName>
    </submittedName>
</protein>
<gene>
    <name evidence="1" type="ORF">BjapCC829_06435</name>
</gene>
<evidence type="ECO:0000313" key="2">
    <source>
        <dbReference type="Proteomes" id="UP001430990"/>
    </source>
</evidence>
<dbReference type="Proteomes" id="UP001430990">
    <property type="component" value="Chromosome"/>
</dbReference>
<dbReference type="EMBL" id="CP088100">
    <property type="protein sequence ID" value="UFW88226.1"/>
    <property type="molecule type" value="Genomic_DNA"/>
</dbReference>
<sequence length="50" mass="5550">MLKLEGGFAYARREQRFALRSGRCRLCAAAGFVRQLSQSRGQGNDLFLSG</sequence>
<dbReference type="RefSeq" id="WP_231144010.1">
    <property type="nucleotide sequence ID" value="NZ_CP088100.1"/>
</dbReference>